<reference evidence="2 3" key="1">
    <citation type="journal article" date="2019" name="Int. J. Syst. Evol. Microbiol.">
        <title>The Global Catalogue of Microorganisms (GCM) 10K type strain sequencing project: providing services to taxonomists for standard genome sequencing and annotation.</title>
        <authorList>
            <consortium name="The Broad Institute Genomics Platform"/>
            <consortium name="The Broad Institute Genome Sequencing Center for Infectious Disease"/>
            <person name="Wu L."/>
            <person name="Ma J."/>
        </authorList>
    </citation>
    <scope>NUCLEOTIDE SEQUENCE [LARGE SCALE GENOMIC DNA]</scope>
    <source>
        <strain evidence="2 3">GX26</strain>
    </source>
</reference>
<dbReference type="RefSeq" id="WP_336350107.1">
    <property type="nucleotide sequence ID" value="NZ_JAZAQL010000002.1"/>
</dbReference>
<organism evidence="2 3">
    <name type="scientific">Halorubellus litoreus</name>
    <dbReference type="NCBI Taxonomy" id="755308"/>
    <lineage>
        <taxon>Archaea</taxon>
        <taxon>Methanobacteriati</taxon>
        <taxon>Methanobacteriota</taxon>
        <taxon>Stenosarchaea group</taxon>
        <taxon>Halobacteria</taxon>
        <taxon>Halobacteriales</taxon>
        <taxon>Halorubellaceae</taxon>
        <taxon>Halorubellus</taxon>
    </lineage>
</organism>
<comment type="caution">
    <text evidence="2">The sequence shown here is derived from an EMBL/GenBank/DDBJ whole genome shotgun (WGS) entry which is preliminary data.</text>
</comment>
<gene>
    <name evidence="2" type="ORF">ACFQGB_09715</name>
</gene>
<name>A0ABD5VC49_9EURY</name>
<dbReference type="EMBL" id="JBHSXN010000002">
    <property type="protein sequence ID" value="MFC6953140.1"/>
    <property type="molecule type" value="Genomic_DNA"/>
</dbReference>
<protein>
    <submittedName>
        <fullName evidence="2">Uncharacterized protein</fullName>
    </submittedName>
</protein>
<feature type="compositionally biased region" description="Gly residues" evidence="1">
    <location>
        <begin position="38"/>
        <end position="52"/>
    </location>
</feature>
<evidence type="ECO:0000256" key="1">
    <source>
        <dbReference type="SAM" id="MobiDB-lite"/>
    </source>
</evidence>
<dbReference type="AlphaFoldDB" id="A0ABD5VC49"/>
<evidence type="ECO:0000313" key="3">
    <source>
        <dbReference type="Proteomes" id="UP001596395"/>
    </source>
</evidence>
<accession>A0ABD5VC49</accession>
<feature type="region of interest" description="Disordered" evidence="1">
    <location>
        <begin position="21"/>
        <end position="74"/>
    </location>
</feature>
<proteinExistence type="predicted"/>
<dbReference type="Proteomes" id="UP001596395">
    <property type="component" value="Unassembled WGS sequence"/>
</dbReference>
<sequence length="241" mass="25152">MKARFVLVVALLVLTAGCLSGGGGAPESDGSSGDGADDGGSGDGAGDGGDGGDSSDGDAPDSSDGGDAVSGEWEPFAFDTPARYEYDVFMEDDGEGTIVWDVESVDDGEYTVTLIYEMGDERYETTATGTKDTVAQQFFTNPGGIVLVTTMSQPAVWYEGRDLSTGTKWSYSTPQGSASFAVTGTDTIAGVDCWTSEMKINDSVFHEACFSPDLGLAPYAAYYGEDGTLEMSLTLVSYEEN</sequence>
<evidence type="ECO:0000313" key="2">
    <source>
        <dbReference type="EMBL" id="MFC6953140.1"/>
    </source>
</evidence>
<feature type="compositionally biased region" description="Low complexity" evidence="1">
    <location>
        <begin position="62"/>
        <end position="71"/>
    </location>
</feature>
<dbReference type="PROSITE" id="PS51257">
    <property type="entry name" value="PROKAR_LIPOPROTEIN"/>
    <property type="match status" value="1"/>
</dbReference>
<keyword evidence="3" id="KW-1185">Reference proteome</keyword>